<keyword evidence="1" id="KW-1133">Transmembrane helix</keyword>
<evidence type="ECO:0000256" key="1">
    <source>
        <dbReference type="SAM" id="Phobius"/>
    </source>
</evidence>
<dbReference type="RefSeq" id="WP_031566565.1">
    <property type="nucleotide sequence ID" value="NZ_CAAAIS010000006.1"/>
</dbReference>
<feature type="domain" description="DUF3592" evidence="2">
    <location>
        <begin position="56"/>
        <end position="125"/>
    </location>
</feature>
<protein>
    <submittedName>
        <fullName evidence="3">Protein of uncharacterized function (DUF3592)</fullName>
    </submittedName>
</protein>
<accession>A0A378LVG5</accession>
<sequence>MIGPNIWRWTLDLGWLLFLLVIFRHFWRDRQNLAQAQSWLQVKGRITGCEWTQVGHSVWPKIEYTYEVYDKVFTGEYLFLDTAHNSPNSKYSRGVAYKAAVAFKENSEIDIYYNPNHPEQSALDVTMPTKLTTILILIGGLIVVHLGLMAWRYLG</sequence>
<evidence type="ECO:0000313" key="4">
    <source>
        <dbReference type="Proteomes" id="UP000255297"/>
    </source>
</evidence>
<dbReference type="Proteomes" id="UP000255297">
    <property type="component" value="Unassembled WGS sequence"/>
</dbReference>
<organism evidence="3 4">
    <name type="scientific">Legionella wadsworthii</name>
    <dbReference type="NCBI Taxonomy" id="28088"/>
    <lineage>
        <taxon>Bacteria</taxon>
        <taxon>Pseudomonadati</taxon>
        <taxon>Pseudomonadota</taxon>
        <taxon>Gammaproteobacteria</taxon>
        <taxon>Legionellales</taxon>
        <taxon>Legionellaceae</taxon>
        <taxon>Legionella</taxon>
    </lineage>
</organism>
<reference evidence="3 4" key="1">
    <citation type="submission" date="2018-06" db="EMBL/GenBank/DDBJ databases">
        <authorList>
            <consortium name="Pathogen Informatics"/>
            <person name="Doyle S."/>
        </authorList>
    </citation>
    <scope>NUCLEOTIDE SEQUENCE [LARGE SCALE GENOMIC DNA]</scope>
    <source>
        <strain evidence="3 4">NCTC11532</strain>
    </source>
</reference>
<evidence type="ECO:0000313" key="3">
    <source>
        <dbReference type="EMBL" id="STY31578.1"/>
    </source>
</evidence>
<dbReference type="Pfam" id="PF12158">
    <property type="entry name" value="DUF3592"/>
    <property type="match status" value="1"/>
</dbReference>
<feature type="transmembrane region" description="Helical" evidence="1">
    <location>
        <begin position="134"/>
        <end position="154"/>
    </location>
</feature>
<evidence type="ECO:0000259" key="2">
    <source>
        <dbReference type="Pfam" id="PF12158"/>
    </source>
</evidence>
<gene>
    <name evidence="3" type="ORF">NCTC11532_02966</name>
</gene>
<dbReference type="AlphaFoldDB" id="A0A378LVG5"/>
<feature type="transmembrane region" description="Helical" evidence="1">
    <location>
        <begin position="6"/>
        <end position="27"/>
    </location>
</feature>
<dbReference type="EMBL" id="UGPB01000001">
    <property type="protein sequence ID" value="STY31578.1"/>
    <property type="molecule type" value="Genomic_DNA"/>
</dbReference>
<dbReference type="InterPro" id="IPR021994">
    <property type="entry name" value="DUF3592"/>
</dbReference>
<keyword evidence="1" id="KW-0472">Membrane</keyword>
<dbReference type="STRING" id="1122170.GCA_000701265_01430"/>
<keyword evidence="4" id="KW-1185">Reference proteome</keyword>
<name>A0A378LVG5_9GAMM</name>
<proteinExistence type="predicted"/>
<keyword evidence="1" id="KW-0812">Transmembrane</keyword>
<dbReference type="OrthoDB" id="5652006at2"/>